<keyword evidence="1" id="KW-0472">Membrane</keyword>
<gene>
    <name evidence="2" type="ordered locus">Amet_2981</name>
</gene>
<evidence type="ECO:0000313" key="3">
    <source>
        <dbReference type="Proteomes" id="UP000001572"/>
    </source>
</evidence>
<dbReference type="RefSeq" id="WP_012064098.1">
    <property type="nucleotide sequence ID" value="NC_009633.1"/>
</dbReference>
<proteinExistence type="predicted"/>
<keyword evidence="1" id="KW-1133">Transmembrane helix</keyword>
<dbReference type="HOGENOM" id="CLU_3195281_0_0_9"/>
<dbReference type="AlphaFoldDB" id="A6TSG2"/>
<dbReference type="OrthoDB" id="9996544at2"/>
<organism evidence="2 3">
    <name type="scientific">Alkaliphilus metalliredigens (strain QYMF)</name>
    <dbReference type="NCBI Taxonomy" id="293826"/>
    <lineage>
        <taxon>Bacteria</taxon>
        <taxon>Bacillati</taxon>
        <taxon>Bacillota</taxon>
        <taxon>Clostridia</taxon>
        <taxon>Peptostreptococcales</taxon>
        <taxon>Natronincolaceae</taxon>
        <taxon>Alkaliphilus</taxon>
    </lineage>
</organism>
<dbReference type="Proteomes" id="UP000001572">
    <property type="component" value="Chromosome"/>
</dbReference>
<reference evidence="3" key="1">
    <citation type="journal article" date="2016" name="Genome Announc.">
        <title>Complete genome sequence of Alkaliphilus metalliredigens strain QYMF, an alkaliphilic and metal-reducing bacterium isolated from borax-contaminated leachate ponds.</title>
        <authorList>
            <person name="Hwang C."/>
            <person name="Copeland A."/>
            <person name="Lucas S."/>
            <person name="Lapidus A."/>
            <person name="Barry K."/>
            <person name="Detter J.C."/>
            <person name="Glavina Del Rio T."/>
            <person name="Hammon N."/>
            <person name="Israni S."/>
            <person name="Dalin E."/>
            <person name="Tice H."/>
            <person name="Pitluck S."/>
            <person name="Chertkov O."/>
            <person name="Brettin T."/>
            <person name="Bruce D."/>
            <person name="Han C."/>
            <person name="Schmutz J."/>
            <person name="Larimer F."/>
            <person name="Land M.L."/>
            <person name="Hauser L."/>
            <person name="Kyrpides N."/>
            <person name="Mikhailova N."/>
            <person name="Ye Q."/>
            <person name="Zhou J."/>
            <person name="Richardson P."/>
            <person name="Fields M.W."/>
        </authorList>
    </citation>
    <scope>NUCLEOTIDE SEQUENCE [LARGE SCALE GENOMIC DNA]</scope>
    <source>
        <strain evidence="3">QYMF</strain>
    </source>
</reference>
<sequence>MNSAITIIGLPLKTALIVGGLFILSALAPSILAVLLRYKQVWRDE</sequence>
<evidence type="ECO:0000256" key="1">
    <source>
        <dbReference type="SAM" id="Phobius"/>
    </source>
</evidence>
<accession>A6TSG2</accession>
<dbReference type="STRING" id="293826.Amet_2981"/>
<dbReference type="EMBL" id="CP000724">
    <property type="protein sequence ID" value="ABR49130.1"/>
    <property type="molecule type" value="Genomic_DNA"/>
</dbReference>
<feature type="transmembrane region" description="Helical" evidence="1">
    <location>
        <begin position="15"/>
        <end position="36"/>
    </location>
</feature>
<dbReference type="KEGG" id="amt:Amet_2981"/>
<keyword evidence="1" id="KW-0812">Transmembrane</keyword>
<protein>
    <submittedName>
        <fullName evidence="2">Uncharacterized protein</fullName>
    </submittedName>
</protein>
<evidence type="ECO:0000313" key="2">
    <source>
        <dbReference type="EMBL" id="ABR49130.1"/>
    </source>
</evidence>
<keyword evidence="3" id="KW-1185">Reference proteome</keyword>
<name>A6TSG2_ALKMQ</name>